<gene>
    <name evidence="2" type="ORF">I7412_23265</name>
</gene>
<feature type="domain" description="DUF1540" evidence="1">
    <location>
        <begin position="61"/>
        <end position="82"/>
    </location>
</feature>
<proteinExistence type="predicted"/>
<evidence type="ECO:0000259" key="1">
    <source>
        <dbReference type="Pfam" id="PF07561"/>
    </source>
</evidence>
<dbReference type="Proteomes" id="UP000604475">
    <property type="component" value="Unassembled WGS sequence"/>
</dbReference>
<sequence>MQLPLVTKCVVDACAYNRDKACHAPAITVGDTGAMVAHCDTFHVAPTKGGDPSETGRVGACKVSDCTHNENLTCQAKGITVGFQMNGVDCLTYQSRR</sequence>
<name>A0A937RJK3_9ACTN</name>
<feature type="domain" description="DUF1540" evidence="1">
    <location>
        <begin position="8"/>
        <end position="42"/>
    </location>
</feature>
<protein>
    <submittedName>
        <fullName evidence="2">DUF1540 domain-containing protein</fullName>
    </submittedName>
</protein>
<dbReference type="Pfam" id="PF07561">
    <property type="entry name" value="DUF1540"/>
    <property type="match status" value="2"/>
</dbReference>
<dbReference type="RefSeq" id="WP_203008371.1">
    <property type="nucleotide sequence ID" value="NZ_JADWYU010000226.1"/>
</dbReference>
<dbReference type="EMBL" id="JAEACQ010000241">
    <property type="protein sequence ID" value="MBL7630034.1"/>
    <property type="molecule type" value="Genomic_DNA"/>
</dbReference>
<keyword evidence="3" id="KW-1185">Reference proteome</keyword>
<dbReference type="AlphaFoldDB" id="A0A937RJK3"/>
<evidence type="ECO:0000313" key="2">
    <source>
        <dbReference type="EMBL" id="MBL7630034.1"/>
    </source>
</evidence>
<dbReference type="InterPro" id="IPR011437">
    <property type="entry name" value="DUF1540"/>
</dbReference>
<evidence type="ECO:0000313" key="3">
    <source>
        <dbReference type="Proteomes" id="UP000604475"/>
    </source>
</evidence>
<organism evidence="2 3">
    <name type="scientific">Frankia nepalensis</name>
    <dbReference type="NCBI Taxonomy" id="1836974"/>
    <lineage>
        <taxon>Bacteria</taxon>
        <taxon>Bacillati</taxon>
        <taxon>Actinomycetota</taxon>
        <taxon>Actinomycetes</taxon>
        <taxon>Frankiales</taxon>
        <taxon>Frankiaceae</taxon>
        <taxon>Frankia</taxon>
    </lineage>
</organism>
<reference evidence="2" key="1">
    <citation type="submission" date="2020-12" db="EMBL/GenBank/DDBJ databases">
        <title>Genomic characterization of non-nitrogen-fixing Frankia strains.</title>
        <authorList>
            <person name="Carlos-Shanley C."/>
            <person name="Guerra T."/>
            <person name="Hahn D."/>
        </authorList>
    </citation>
    <scope>NUCLEOTIDE SEQUENCE</scope>
    <source>
        <strain evidence="2">CN6</strain>
    </source>
</reference>
<comment type="caution">
    <text evidence="2">The sequence shown here is derived from an EMBL/GenBank/DDBJ whole genome shotgun (WGS) entry which is preliminary data.</text>
</comment>
<accession>A0A937RJK3</accession>